<comment type="cofactor">
    <cofactor evidence="5">
        <name>thiamine diphosphate</name>
        <dbReference type="ChEBI" id="CHEBI:58937"/>
    </cofactor>
</comment>
<dbReference type="EMBL" id="ADLD01000004">
    <property type="protein sequence ID" value="EHB93215.1"/>
    <property type="molecule type" value="Genomic_DNA"/>
</dbReference>
<proteinExistence type="inferred from homology"/>
<feature type="domain" description="Transketolase-like pyrimidine-binding" evidence="15">
    <location>
        <begin position="351"/>
        <end position="532"/>
    </location>
</feature>
<keyword evidence="11" id="KW-0106">Calcium</keyword>
<dbReference type="InterPro" id="IPR029061">
    <property type="entry name" value="THDP-binding"/>
</dbReference>
<dbReference type="SUPFAM" id="SSF52518">
    <property type="entry name" value="Thiamin diphosphate-binding fold (THDP-binding)"/>
    <property type="match status" value="2"/>
</dbReference>
<evidence type="ECO:0000256" key="11">
    <source>
        <dbReference type="ARBA" id="ARBA00022837"/>
    </source>
</evidence>
<gene>
    <name evidence="16" type="ORF">HMPREF9450_00481</name>
</gene>
<sequence>MKDVTTLAADNIRILAASMVEKSKSGHPGGAMGGADFINILYTEFLKYNPDDPTYPLRDRFFLDPGHMSPMLYSVLALAGYFTLDELKDFRQWGSPTPGHPERDLKRAIENTSGPLGQGHAMALGAAIAERFMVERFGEWMAHKTFAFISDGGIQEEVSQGVGRIAGHLGLHNFIMFYDSNNIQLSTKVDEVSTEDIVAKYEAWGWNVISIDGNDGGEIRMALTRAVNETEKPTLIVGHTVMGKGALGKEGESFENKVSTHGQPLTAAGADIAKTVANLGGDPENPFVIFDDVKKLYAERAAELRKWVALRREEEKSWAAANGELAEKLDQFLSGKLPAIDYLGIKCGENVATRAASAAVLGVLAEKVENMIVASADLSNSDKTDGFLKKTRAISKEDMGGRFLQPGVCEFTMACIMNGMALHGGIIPACGTFFVFSDYMKPALRLSALMRLPVKFIWTHDSFRVGEDGPTHQPVEHEAQLRLMEQLRNHEGERSVVVLRPADARETVAAWKIAMEEQRPTALVLSRQNIKDLPTLGGSRAEEAMQVVKGAYIVMDCEGKPDVILLASGSEVATLVDGAEKLKADGVKVRVVSVPSEGLFRDQSAEYQQSVLPAGVPKFGLTSGLPVTLAGLVGCDGEVFGLDHFGYSAPAGVLDGKFGFSGENVYNRVKAMLKK</sequence>
<keyword evidence="10" id="KW-0479">Metal-binding</keyword>
<evidence type="ECO:0000256" key="12">
    <source>
        <dbReference type="ARBA" id="ARBA00022842"/>
    </source>
</evidence>
<comment type="catalytic activity">
    <reaction evidence="14">
        <text>D-sedoheptulose 7-phosphate + D-glyceraldehyde 3-phosphate = aldehydo-D-ribose 5-phosphate + D-xylulose 5-phosphate</text>
        <dbReference type="Rhea" id="RHEA:10508"/>
        <dbReference type="ChEBI" id="CHEBI:57483"/>
        <dbReference type="ChEBI" id="CHEBI:57737"/>
        <dbReference type="ChEBI" id="CHEBI:58273"/>
        <dbReference type="ChEBI" id="CHEBI:59776"/>
        <dbReference type="EC" id="2.2.1.1"/>
    </reaction>
</comment>
<evidence type="ECO:0000259" key="15">
    <source>
        <dbReference type="SMART" id="SM00861"/>
    </source>
</evidence>
<accession>G5H6C1</accession>
<evidence type="ECO:0000256" key="8">
    <source>
        <dbReference type="ARBA" id="ARBA00013152"/>
    </source>
</evidence>
<protein>
    <recommendedName>
        <fullName evidence="8">transketolase</fullName>
        <ecNumber evidence="8">2.2.1.1</ecNumber>
    </recommendedName>
</protein>
<dbReference type="InterPro" id="IPR055152">
    <property type="entry name" value="Transketolase-like_C_2"/>
</dbReference>
<dbReference type="InterPro" id="IPR009014">
    <property type="entry name" value="Transketo_C/PFOR_II"/>
</dbReference>
<evidence type="ECO:0000256" key="6">
    <source>
        <dbReference type="ARBA" id="ARBA00007131"/>
    </source>
</evidence>
<comment type="cofactor">
    <cofactor evidence="3">
        <name>Co(2+)</name>
        <dbReference type="ChEBI" id="CHEBI:48828"/>
    </cofactor>
</comment>
<comment type="cofactor">
    <cofactor evidence="1">
        <name>Ca(2+)</name>
        <dbReference type="ChEBI" id="CHEBI:29108"/>
    </cofactor>
</comment>
<dbReference type="GeneID" id="92816901"/>
<dbReference type="SUPFAM" id="SSF52922">
    <property type="entry name" value="TK C-terminal domain-like"/>
    <property type="match status" value="1"/>
</dbReference>
<dbReference type="InterPro" id="IPR005474">
    <property type="entry name" value="Transketolase_N"/>
</dbReference>
<comment type="cofactor">
    <cofactor evidence="4">
        <name>Mg(2+)</name>
        <dbReference type="ChEBI" id="CHEBI:18420"/>
    </cofactor>
</comment>
<evidence type="ECO:0000256" key="14">
    <source>
        <dbReference type="ARBA" id="ARBA00049473"/>
    </source>
</evidence>
<dbReference type="GO" id="GO:0046872">
    <property type="term" value="F:metal ion binding"/>
    <property type="evidence" value="ECO:0007669"/>
    <property type="project" value="UniProtKB-KW"/>
</dbReference>
<comment type="subunit">
    <text evidence="7">Homodimer.</text>
</comment>
<evidence type="ECO:0000256" key="3">
    <source>
        <dbReference type="ARBA" id="ARBA00001941"/>
    </source>
</evidence>
<keyword evidence="17" id="KW-1185">Reference proteome</keyword>
<comment type="similarity">
    <text evidence="6">Belongs to the transketolase family.</text>
</comment>
<comment type="caution">
    <text evidence="16">The sequence shown here is derived from an EMBL/GenBank/DDBJ whole genome shotgun (WGS) entry which is preliminary data.</text>
</comment>
<evidence type="ECO:0000313" key="16">
    <source>
        <dbReference type="EMBL" id="EHB93215.1"/>
    </source>
</evidence>
<evidence type="ECO:0000256" key="4">
    <source>
        <dbReference type="ARBA" id="ARBA00001946"/>
    </source>
</evidence>
<dbReference type="RefSeq" id="WP_009133287.1">
    <property type="nucleotide sequence ID" value="NZ_CP102250.1"/>
</dbReference>
<dbReference type="InterPro" id="IPR020826">
    <property type="entry name" value="Transketolase_BS"/>
</dbReference>
<evidence type="ECO:0000256" key="10">
    <source>
        <dbReference type="ARBA" id="ARBA00022723"/>
    </source>
</evidence>
<dbReference type="GO" id="GO:0006098">
    <property type="term" value="P:pentose-phosphate shunt"/>
    <property type="evidence" value="ECO:0007669"/>
    <property type="project" value="TreeGrafter"/>
</dbReference>
<dbReference type="STRING" id="742725.HMPREF9450_00481"/>
<dbReference type="Pfam" id="PF00456">
    <property type="entry name" value="Transketolase_N"/>
    <property type="match status" value="1"/>
</dbReference>
<keyword evidence="13" id="KW-0786">Thiamine pyrophosphate</keyword>
<reference evidence="16 17" key="1">
    <citation type="submission" date="2011-08" db="EMBL/GenBank/DDBJ databases">
        <title>The Genome Sequence of Alistipes indistinctus YIT 12060.</title>
        <authorList>
            <consortium name="The Broad Institute Genome Sequencing Platform"/>
            <person name="Earl A."/>
            <person name="Ward D."/>
            <person name="Feldgarden M."/>
            <person name="Gevers D."/>
            <person name="Morotomi M."/>
            <person name="Young S.K."/>
            <person name="Zeng Q."/>
            <person name="Gargeya S."/>
            <person name="Fitzgerald M."/>
            <person name="Haas B."/>
            <person name="Abouelleil A."/>
            <person name="Alvarado L."/>
            <person name="Arachchi H.M."/>
            <person name="Berlin A."/>
            <person name="Brown A."/>
            <person name="Chapman S.B."/>
            <person name="Chen Z."/>
            <person name="Dunbar C."/>
            <person name="Freedman E."/>
            <person name="Gearin G."/>
            <person name="Gellesch M."/>
            <person name="Goldberg J."/>
            <person name="Griggs A."/>
            <person name="Gujja S."/>
            <person name="Heiman D."/>
            <person name="Howarth C."/>
            <person name="Larson L."/>
            <person name="Lui A."/>
            <person name="MacDonald P.J.P."/>
            <person name="Montmayeur A."/>
            <person name="Murphy C."/>
            <person name="Neiman D."/>
            <person name="Pearson M."/>
            <person name="Priest M."/>
            <person name="Roberts A."/>
            <person name="Saif S."/>
            <person name="Shea T."/>
            <person name="Shenoy N."/>
            <person name="Sisk P."/>
            <person name="Stolte C."/>
            <person name="Sykes S."/>
            <person name="Wortman J."/>
            <person name="Nusbaum C."/>
            <person name="Birren B."/>
        </authorList>
    </citation>
    <scope>NUCLEOTIDE SEQUENCE [LARGE SCALE GENOMIC DNA]</scope>
    <source>
        <strain evidence="16 17">YIT 12060</strain>
    </source>
</reference>
<dbReference type="InterPro" id="IPR005475">
    <property type="entry name" value="Transketolase-like_Pyr-bd"/>
</dbReference>
<dbReference type="HOGENOM" id="CLU_009227_0_0_10"/>
<dbReference type="Pfam" id="PF22613">
    <property type="entry name" value="Transketolase_C_1"/>
    <property type="match status" value="1"/>
</dbReference>
<dbReference type="InterPro" id="IPR033247">
    <property type="entry name" value="Transketolase_fam"/>
</dbReference>
<evidence type="ECO:0000256" key="13">
    <source>
        <dbReference type="ARBA" id="ARBA00023052"/>
    </source>
</evidence>
<dbReference type="eggNOG" id="COG0021">
    <property type="taxonomic scope" value="Bacteria"/>
</dbReference>
<dbReference type="PATRIC" id="fig|742725.3.peg.526"/>
<dbReference type="OrthoDB" id="8732661at2"/>
<dbReference type="InterPro" id="IPR049557">
    <property type="entry name" value="Transketolase_CS"/>
</dbReference>
<evidence type="ECO:0000256" key="9">
    <source>
        <dbReference type="ARBA" id="ARBA00022679"/>
    </source>
</evidence>
<evidence type="ECO:0000256" key="5">
    <source>
        <dbReference type="ARBA" id="ARBA00001964"/>
    </source>
</evidence>
<dbReference type="CDD" id="cd02012">
    <property type="entry name" value="TPP_TK"/>
    <property type="match status" value="1"/>
</dbReference>
<dbReference type="Gene3D" id="3.40.50.920">
    <property type="match status" value="1"/>
</dbReference>
<name>G5H6C1_9BACT</name>
<dbReference type="Pfam" id="PF02779">
    <property type="entry name" value="Transket_pyr"/>
    <property type="match status" value="1"/>
</dbReference>
<dbReference type="PANTHER" id="PTHR43522">
    <property type="entry name" value="TRANSKETOLASE"/>
    <property type="match status" value="1"/>
</dbReference>
<dbReference type="Proteomes" id="UP000006008">
    <property type="component" value="Unassembled WGS sequence"/>
</dbReference>
<dbReference type="GO" id="GO:0005829">
    <property type="term" value="C:cytosol"/>
    <property type="evidence" value="ECO:0007669"/>
    <property type="project" value="TreeGrafter"/>
</dbReference>
<dbReference type="AlphaFoldDB" id="G5H6C1"/>
<dbReference type="SMART" id="SM00861">
    <property type="entry name" value="Transket_pyr"/>
    <property type="match status" value="1"/>
</dbReference>
<dbReference type="PROSITE" id="PS00802">
    <property type="entry name" value="TRANSKETOLASE_2"/>
    <property type="match status" value="1"/>
</dbReference>
<evidence type="ECO:0000256" key="1">
    <source>
        <dbReference type="ARBA" id="ARBA00001913"/>
    </source>
</evidence>
<evidence type="ECO:0000313" key="17">
    <source>
        <dbReference type="Proteomes" id="UP000006008"/>
    </source>
</evidence>
<organism evidence="16 17">
    <name type="scientific">Alistipes indistinctus YIT 12060</name>
    <dbReference type="NCBI Taxonomy" id="742725"/>
    <lineage>
        <taxon>Bacteria</taxon>
        <taxon>Pseudomonadati</taxon>
        <taxon>Bacteroidota</taxon>
        <taxon>Bacteroidia</taxon>
        <taxon>Bacteroidales</taxon>
        <taxon>Rikenellaceae</taxon>
        <taxon>Alistipes</taxon>
    </lineage>
</organism>
<dbReference type="CDD" id="cd07033">
    <property type="entry name" value="TPP_PYR_DXS_TK_like"/>
    <property type="match status" value="1"/>
</dbReference>
<dbReference type="EC" id="2.2.1.1" evidence="8"/>
<evidence type="ECO:0000256" key="7">
    <source>
        <dbReference type="ARBA" id="ARBA00011738"/>
    </source>
</evidence>
<dbReference type="PANTHER" id="PTHR43522:SF2">
    <property type="entry name" value="TRANSKETOLASE 1-RELATED"/>
    <property type="match status" value="1"/>
</dbReference>
<comment type="cofactor">
    <cofactor evidence="2">
        <name>Mn(2+)</name>
        <dbReference type="ChEBI" id="CHEBI:29035"/>
    </cofactor>
</comment>
<keyword evidence="9" id="KW-0808">Transferase</keyword>
<dbReference type="Gene3D" id="3.40.50.970">
    <property type="match status" value="2"/>
</dbReference>
<dbReference type="PROSITE" id="PS00801">
    <property type="entry name" value="TRANSKETOLASE_1"/>
    <property type="match status" value="1"/>
</dbReference>
<dbReference type="FunFam" id="3.40.50.970:FF:000045">
    <property type="entry name" value="Transketolase"/>
    <property type="match status" value="1"/>
</dbReference>
<dbReference type="GO" id="GO:0004802">
    <property type="term" value="F:transketolase activity"/>
    <property type="evidence" value="ECO:0007669"/>
    <property type="project" value="UniProtKB-EC"/>
</dbReference>
<keyword evidence="12" id="KW-0460">Magnesium</keyword>
<evidence type="ECO:0000256" key="2">
    <source>
        <dbReference type="ARBA" id="ARBA00001936"/>
    </source>
</evidence>